<dbReference type="GO" id="GO:0003723">
    <property type="term" value="F:RNA binding"/>
    <property type="evidence" value="ECO:0007669"/>
    <property type="project" value="InterPro"/>
</dbReference>
<evidence type="ECO:0000256" key="3">
    <source>
        <dbReference type="ARBA" id="ARBA00022694"/>
    </source>
</evidence>
<sequence>LEEGLFAVNKPLGWTSQDVVGKIRNILEQDAKSRNCIDVRKKKRKPWMKVGHGGTLDPLATGTLVIGVGKGTKLLQKYLVGSKGYQAEITLGYQTTTLDSEESGSVVLRKSYDHVTSYQQINDLLQNKFLGKIQQIPPIFSALKRDGKKLYQLAREDGLTADDIQIESRQVMIYKLELSNSELLDLESESENKQSSSQPIEKFSINVECGGGTYIRSLVRDIGTELGTCATMTKLERTKQGHF</sequence>
<dbReference type="KEGG" id="fcy:FRACYDRAFT_162202"/>
<dbReference type="OrthoDB" id="9995526at2759"/>
<dbReference type="SUPFAM" id="SSF55120">
    <property type="entry name" value="Pseudouridine synthase"/>
    <property type="match status" value="1"/>
</dbReference>
<dbReference type="GO" id="GO:0006400">
    <property type="term" value="P:tRNA modification"/>
    <property type="evidence" value="ECO:0007669"/>
    <property type="project" value="TreeGrafter"/>
</dbReference>
<dbReference type="HAMAP" id="MF_01080">
    <property type="entry name" value="TruB_bact"/>
    <property type="match status" value="1"/>
</dbReference>
<keyword evidence="3" id="KW-0819">tRNA processing</keyword>
<feature type="domain" description="Pseudouridine synthase II N-terminal" evidence="5">
    <location>
        <begin position="48"/>
        <end position="215"/>
    </location>
</feature>
<dbReference type="GO" id="GO:0160148">
    <property type="term" value="F:tRNA pseudouridine(55) synthase activity"/>
    <property type="evidence" value="ECO:0007669"/>
    <property type="project" value="UniProtKB-EC"/>
</dbReference>
<dbReference type="Proteomes" id="UP000095751">
    <property type="component" value="Unassembled WGS sequence"/>
</dbReference>
<dbReference type="AlphaFoldDB" id="A0A1E7F8Q2"/>
<feature type="non-terminal residue" evidence="6">
    <location>
        <position position="1"/>
    </location>
</feature>
<evidence type="ECO:0000256" key="1">
    <source>
        <dbReference type="ARBA" id="ARBA00008999"/>
    </source>
</evidence>
<evidence type="ECO:0000259" key="5">
    <source>
        <dbReference type="Pfam" id="PF01509"/>
    </source>
</evidence>
<dbReference type="InterPro" id="IPR002501">
    <property type="entry name" value="PsdUridine_synth_N"/>
</dbReference>
<dbReference type="EMBL" id="KV784360">
    <property type="protein sequence ID" value="OEU14395.1"/>
    <property type="molecule type" value="Genomic_DNA"/>
</dbReference>
<evidence type="ECO:0000313" key="6">
    <source>
        <dbReference type="EMBL" id="OEU14395.1"/>
    </source>
</evidence>
<feature type="non-terminal residue" evidence="6">
    <location>
        <position position="243"/>
    </location>
</feature>
<dbReference type="PANTHER" id="PTHR13767">
    <property type="entry name" value="TRNA-PSEUDOURIDINE SYNTHASE"/>
    <property type="match status" value="1"/>
</dbReference>
<organism evidence="6 7">
    <name type="scientific">Fragilariopsis cylindrus CCMP1102</name>
    <dbReference type="NCBI Taxonomy" id="635003"/>
    <lineage>
        <taxon>Eukaryota</taxon>
        <taxon>Sar</taxon>
        <taxon>Stramenopiles</taxon>
        <taxon>Ochrophyta</taxon>
        <taxon>Bacillariophyta</taxon>
        <taxon>Bacillariophyceae</taxon>
        <taxon>Bacillariophycidae</taxon>
        <taxon>Bacillariales</taxon>
        <taxon>Bacillariaceae</taxon>
        <taxon>Fragilariopsis</taxon>
    </lineage>
</organism>
<reference evidence="6 7" key="1">
    <citation type="submission" date="2016-09" db="EMBL/GenBank/DDBJ databases">
        <title>Extensive genetic diversity and differential bi-allelic expression allows diatom success in the polar Southern Ocean.</title>
        <authorList>
            <consortium name="DOE Joint Genome Institute"/>
            <person name="Mock T."/>
            <person name="Otillar R.P."/>
            <person name="Strauss J."/>
            <person name="Dupont C."/>
            <person name="Frickenhaus S."/>
            <person name="Maumus F."/>
            <person name="Mcmullan M."/>
            <person name="Sanges R."/>
            <person name="Schmutz J."/>
            <person name="Toseland A."/>
            <person name="Valas R."/>
            <person name="Veluchamy A."/>
            <person name="Ward B.J."/>
            <person name="Allen A."/>
            <person name="Barry K."/>
            <person name="Falciatore A."/>
            <person name="Ferrante M."/>
            <person name="Fortunato A.E."/>
            <person name="Gloeckner G."/>
            <person name="Gruber A."/>
            <person name="Hipkin R."/>
            <person name="Janech M."/>
            <person name="Kroth P."/>
            <person name="Leese F."/>
            <person name="Lindquist E."/>
            <person name="Lyon B.R."/>
            <person name="Martin J."/>
            <person name="Mayer C."/>
            <person name="Parker M."/>
            <person name="Quesneville H."/>
            <person name="Raymond J."/>
            <person name="Uhlig C."/>
            <person name="Valentin K.U."/>
            <person name="Worden A.Z."/>
            <person name="Armbrust E.V."/>
            <person name="Bowler C."/>
            <person name="Green B."/>
            <person name="Moulton V."/>
            <person name="Van Oosterhout C."/>
            <person name="Grigoriev I."/>
        </authorList>
    </citation>
    <scope>NUCLEOTIDE SEQUENCE [LARGE SCALE GENOMIC DNA]</scope>
    <source>
        <strain evidence="6 7">CCMP1102</strain>
    </source>
</reference>
<name>A0A1E7F8Q2_9STRA</name>
<dbReference type="EC" id="5.4.99.25" evidence="2"/>
<dbReference type="GO" id="GO:0005634">
    <property type="term" value="C:nucleus"/>
    <property type="evidence" value="ECO:0007669"/>
    <property type="project" value="TreeGrafter"/>
</dbReference>
<gene>
    <name evidence="6" type="ORF">FRACYDRAFT_162202</name>
</gene>
<evidence type="ECO:0000256" key="2">
    <source>
        <dbReference type="ARBA" id="ARBA00012787"/>
    </source>
</evidence>
<dbReference type="PANTHER" id="PTHR13767:SF2">
    <property type="entry name" value="PSEUDOURIDYLATE SYNTHASE TRUB1"/>
    <property type="match status" value="1"/>
</dbReference>
<dbReference type="InterPro" id="IPR020103">
    <property type="entry name" value="PsdUridine_synth_cat_dom_sf"/>
</dbReference>
<dbReference type="InParanoid" id="A0A1E7F8Q2"/>
<comment type="similarity">
    <text evidence="1">Belongs to the pseudouridine synthase TruB family.</text>
</comment>
<keyword evidence="7" id="KW-1185">Reference proteome</keyword>
<proteinExistence type="inferred from homology"/>
<dbReference type="GO" id="GO:1990481">
    <property type="term" value="P:mRNA pseudouridine synthesis"/>
    <property type="evidence" value="ECO:0007669"/>
    <property type="project" value="TreeGrafter"/>
</dbReference>
<accession>A0A1E7F8Q2</accession>
<evidence type="ECO:0000313" key="7">
    <source>
        <dbReference type="Proteomes" id="UP000095751"/>
    </source>
</evidence>
<dbReference type="InterPro" id="IPR014780">
    <property type="entry name" value="tRNA_psdUridine_synth_TruB"/>
</dbReference>
<dbReference type="Pfam" id="PF01509">
    <property type="entry name" value="TruB_N"/>
    <property type="match status" value="1"/>
</dbReference>
<protein>
    <recommendedName>
        <fullName evidence="2">tRNA pseudouridine(55) synthase</fullName>
        <ecNumber evidence="2">5.4.99.25</ecNumber>
    </recommendedName>
</protein>
<dbReference type="Gene3D" id="3.30.2350.10">
    <property type="entry name" value="Pseudouridine synthase"/>
    <property type="match status" value="1"/>
</dbReference>
<dbReference type="NCBIfam" id="TIGR00431">
    <property type="entry name" value="TruB"/>
    <property type="match status" value="1"/>
</dbReference>
<evidence type="ECO:0000256" key="4">
    <source>
        <dbReference type="ARBA" id="ARBA00023235"/>
    </source>
</evidence>
<keyword evidence="4" id="KW-0413">Isomerase</keyword>